<organism evidence="1">
    <name type="scientific">Cyprideis torosa</name>
    <dbReference type="NCBI Taxonomy" id="163714"/>
    <lineage>
        <taxon>Eukaryota</taxon>
        <taxon>Metazoa</taxon>
        <taxon>Ecdysozoa</taxon>
        <taxon>Arthropoda</taxon>
        <taxon>Crustacea</taxon>
        <taxon>Oligostraca</taxon>
        <taxon>Ostracoda</taxon>
        <taxon>Podocopa</taxon>
        <taxon>Podocopida</taxon>
        <taxon>Cytherocopina</taxon>
        <taxon>Cytheroidea</taxon>
        <taxon>Cytherideidae</taxon>
        <taxon>Cyprideis</taxon>
    </lineage>
</organism>
<dbReference type="AlphaFoldDB" id="A0A7R8X0K9"/>
<accession>A0A7R8X0K9</accession>
<gene>
    <name evidence="1" type="ORF">CTOB1V02_LOCUS16196</name>
</gene>
<name>A0A7R8X0K9_9CRUS</name>
<reference evidence="1" key="1">
    <citation type="submission" date="2020-11" db="EMBL/GenBank/DDBJ databases">
        <authorList>
            <person name="Tran Van P."/>
        </authorList>
    </citation>
    <scope>NUCLEOTIDE SEQUENCE</scope>
</reference>
<proteinExistence type="predicted"/>
<evidence type="ECO:0000313" key="1">
    <source>
        <dbReference type="EMBL" id="CAD7238381.1"/>
    </source>
</evidence>
<sequence>MSLIAEKGTEVVWMLQDPVNEAKLSIERRTITNEMLDKHNRIALQVFSEYPPVKVWTSGRLVSQGLMGVGDSLVDDGLHPSDTVLKLDTQILLNLFCNRHMNYHDGTCCSPADRVTPLQ</sequence>
<dbReference type="SUPFAM" id="SSF52266">
    <property type="entry name" value="SGNH hydrolase"/>
    <property type="match status" value="1"/>
</dbReference>
<feature type="non-terminal residue" evidence="1">
    <location>
        <position position="1"/>
    </location>
</feature>
<dbReference type="OrthoDB" id="1932925at2759"/>
<dbReference type="EMBL" id="OB700553">
    <property type="protein sequence ID" value="CAD7238381.1"/>
    <property type="molecule type" value="Genomic_DNA"/>
</dbReference>
<protein>
    <submittedName>
        <fullName evidence="1">Uncharacterized protein</fullName>
    </submittedName>
</protein>